<dbReference type="PROSITE" id="PS50010">
    <property type="entry name" value="DH_2"/>
    <property type="match status" value="1"/>
</dbReference>
<feature type="compositionally biased region" description="Polar residues" evidence="1">
    <location>
        <begin position="1129"/>
        <end position="1162"/>
    </location>
</feature>
<name>A0AAV2PSN4_MEGNR</name>
<dbReference type="Gene3D" id="1.20.900.10">
    <property type="entry name" value="Dbl homology (DH) domain"/>
    <property type="match status" value="1"/>
</dbReference>
<feature type="compositionally biased region" description="Polar residues" evidence="1">
    <location>
        <begin position="1065"/>
        <end position="1077"/>
    </location>
</feature>
<dbReference type="EMBL" id="CAXKWB010001363">
    <property type="protein sequence ID" value="CAL4064112.1"/>
    <property type="molecule type" value="Genomic_DNA"/>
</dbReference>
<feature type="region of interest" description="Disordered" evidence="1">
    <location>
        <begin position="47"/>
        <end position="68"/>
    </location>
</feature>
<organism evidence="3 4">
    <name type="scientific">Meganyctiphanes norvegica</name>
    <name type="common">Northern krill</name>
    <name type="synonym">Thysanopoda norvegica</name>
    <dbReference type="NCBI Taxonomy" id="48144"/>
    <lineage>
        <taxon>Eukaryota</taxon>
        <taxon>Metazoa</taxon>
        <taxon>Ecdysozoa</taxon>
        <taxon>Arthropoda</taxon>
        <taxon>Crustacea</taxon>
        <taxon>Multicrustacea</taxon>
        <taxon>Malacostraca</taxon>
        <taxon>Eumalacostraca</taxon>
        <taxon>Eucarida</taxon>
        <taxon>Euphausiacea</taxon>
        <taxon>Euphausiidae</taxon>
        <taxon>Meganyctiphanes</taxon>
    </lineage>
</organism>
<dbReference type="SMART" id="SM00233">
    <property type="entry name" value="PH"/>
    <property type="match status" value="1"/>
</dbReference>
<dbReference type="GO" id="GO:0005886">
    <property type="term" value="C:plasma membrane"/>
    <property type="evidence" value="ECO:0007669"/>
    <property type="project" value="TreeGrafter"/>
</dbReference>
<feature type="compositionally biased region" description="Polar residues" evidence="1">
    <location>
        <begin position="250"/>
        <end position="260"/>
    </location>
</feature>
<feature type="compositionally biased region" description="Low complexity" evidence="1">
    <location>
        <begin position="1188"/>
        <end position="1200"/>
    </location>
</feature>
<protein>
    <recommendedName>
        <fullName evidence="2">DH domain-containing protein</fullName>
    </recommendedName>
</protein>
<dbReference type="InterPro" id="IPR055251">
    <property type="entry name" value="SOS1_NGEF_PH"/>
</dbReference>
<dbReference type="SUPFAM" id="SSF50729">
    <property type="entry name" value="PH domain-like"/>
    <property type="match status" value="1"/>
</dbReference>
<dbReference type="Pfam" id="PF22697">
    <property type="entry name" value="SOS1_NGEF_PH"/>
    <property type="match status" value="1"/>
</dbReference>
<feature type="domain" description="DH" evidence="2">
    <location>
        <begin position="683"/>
        <end position="875"/>
    </location>
</feature>
<accession>A0AAV2PSN4</accession>
<feature type="compositionally biased region" description="Basic and acidic residues" evidence="1">
    <location>
        <begin position="365"/>
        <end position="377"/>
    </location>
</feature>
<dbReference type="CDD" id="cd00160">
    <property type="entry name" value="RhoGEF"/>
    <property type="match status" value="1"/>
</dbReference>
<dbReference type="SMART" id="SM00325">
    <property type="entry name" value="RhoGEF"/>
    <property type="match status" value="1"/>
</dbReference>
<dbReference type="GO" id="GO:0005085">
    <property type="term" value="F:guanyl-nucleotide exchange factor activity"/>
    <property type="evidence" value="ECO:0007669"/>
    <property type="project" value="InterPro"/>
</dbReference>
<gene>
    <name evidence="3" type="ORF">MNOR_LOCUS3857</name>
</gene>
<evidence type="ECO:0000259" key="2">
    <source>
        <dbReference type="PROSITE" id="PS50010"/>
    </source>
</evidence>
<dbReference type="PANTHER" id="PTHR13217">
    <property type="entry name" value="PLECKSTRIN HOMOLOGY DOMAIN-CONTAINING FAMILY G MEMBER 7"/>
    <property type="match status" value="1"/>
</dbReference>
<dbReference type="InterPro" id="IPR000219">
    <property type="entry name" value="DH_dom"/>
</dbReference>
<dbReference type="Gene3D" id="2.30.29.30">
    <property type="entry name" value="Pleckstrin-homology domain (PH domain)/Phosphotyrosine-binding domain (PTB)"/>
    <property type="match status" value="1"/>
</dbReference>
<dbReference type="GO" id="GO:0043542">
    <property type="term" value="P:endothelial cell migration"/>
    <property type="evidence" value="ECO:0007669"/>
    <property type="project" value="TreeGrafter"/>
</dbReference>
<evidence type="ECO:0000256" key="1">
    <source>
        <dbReference type="SAM" id="MobiDB-lite"/>
    </source>
</evidence>
<dbReference type="GO" id="GO:0030424">
    <property type="term" value="C:axon"/>
    <property type="evidence" value="ECO:0007669"/>
    <property type="project" value="TreeGrafter"/>
</dbReference>
<evidence type="ECO:0000313" key="3">
    <source>
        <dbReference type="EMBL" id="CAL4064112.1"/>
    </source>
</evidence>
<dbReference type="CDD" id="cd13244">
    <property type="entry name" value="PH_PLEKHG5_G6"/>
    <property type="match status" value="1"/>
</dbReference>
<feature type="region of interest" description="Disordered" evidence="1">
    <location>
        <begin position="544"/>
        <end position="576"/>
    </location>
</feature>
<dbReference type="InterPro" id="IPR001849">
    <property type="entry name" value="PH_domain"/>
</dbReference>
<feature type="region of interest" description="Disordered" evidence="1">
    <location>
        <begin position="250"/>
        <end position="289"/>
    </location>
</feature>
<feature type="compositionally biased region" description="Low complexity" evidence="1">
    <location>
        <begin position="1115"/>
        <end position="1128"/>
    </location>
</feature>
<dbReference type="SUPFAM" id="SSF48065">
    <property type="entry name" value="DBL homology domain (DH-domain)"/>
    <property type="match status" value="1"/>
</dbReference>
<dbReference type="PANTHER" id="PTHR13217:SF11">
    <property type="entry name" value="PLECKSTRIN HOMOLOGY DOMAIN-CONTAINING FAMILY G MEMBER 5"/>
    <property type="match status" value="1"/>
</dbReference>
<dbReference type="GO" id="GO:0030139">
    <property type="term" value="C:endocytic vesicle"/>
    <property type="evidence" value="ECO:0007669"/>
    <property type="project" value="TreeGrafter"/>
</dbReference>
<feature type="compositionally biased region" description="Polar residues" evidence="1">
    <location>
        <begin position="275"/>
        <end position="288"/>
    </location>
</feature>
<keyword evidence="4" id="KW-1185">Reference proteome</keyword>
<comment type="caution">
    <text evidence="3">The sequence shown here is derived from an EMBL/GenBank/DDBJ whole genome shotgun (WGS) entry which is preliminary data.</text>
</comment>
<dbReference type="InterPro" id="IPR035899">
    <property type="entry name" value="DBL_dom_sf"/>
</dbReference>
<reference evidence="3 4" key="1">
    <citation type="submission" date="2024-05" db="EMBL/GenBank/DDBJ databases">
        <authorList>
            <person name="Wallberg A."/>
        </authorList>
    </citation>
    <scope>NUCLEOTIDE SEQUENCE [LARGE SCALE GENOMIC DNA]</scope>
</reference>
<dbReference type="GO" id="GO:0007266">
    <property type="term" value="P:Rho protein signal transduction"/>
    <property type="evidence" value="ECO:0007669"/>
    <property type="project" value="TreeGrafter"/>
</dbReference>
<feature type="compositionally biased region" description="Low complexity" evidence="1">
    <location>
        <begin position="1327"/>
        <end position="1345"/>
    </location>
</feature>
<dbReference type="Pfam" id="PF00621">
    <property type="entry name" value="RhoGEF"/>
    <property type="match status" value="1"/>
</dbReference>
<feature type="region of interest" description="Disordered" evidence="1">
    <location>
        <begin position="1065"/>
        <end position="1092"/>
    </location>
</feature>
<dbReference type="InterPro" id="IPR040181">
    <property type="entry name" value="PKHG5/7"/>
</dbReference>
<dbReference type="Proteomes" id="UP001497623">
    <property type="component" value="Unassembled WGS sequence"/>
</dbReference>
<feature type="region of interest" description="Disordered" evidence="1">
    <location>
        <begin position="353"/>
        <end position="400"/>
    </location>
</feature>
<proteinExistence type="predicted"/>
<feature type="region of interest" description="Disordered" evidence="1">
    <location>
        <begin position="1114"/>
        <end position="1230"/>
    </location>
</feature>
<feature type="region of interest" description="Disordered" evidence="1">
    <location>
        <begin position="1325"/>
        <end position="1345"/>
    </location>
</feature>
<feature type="compositionally biased region" description="Polar residues" evidence="1">
    <location>
        <begin position="1169"/>
        <end position="1187"/>
    </location>
</feature>
<dbReference type="InterPro" id="IPR011993">
    <property type="entry name" value="PH-like_dom_sf"/>
</dbReference>
<sequence length="1487" mass="167684">MEKLKKKIFQRTRHKPELPLESCSNISDDIPGVKVVVTKKLSFDESLEFENDDDGGDDDTETEDEVSDIDPRILRRKNSKDRKPHERLSNKMSDSELLLTRRQRISFDERRSPFNKTASCHSLDASHSYRTLPKGFMRQVSDISYLEVRNSKRSSKNEVYRPVSEEFILNEYEESSRKQAILQRSEENLLEKRDRKITFSNPGGSLGRSFLQKRSIGASTPELARKPSSLTSSSGVSNFGKRIRILLNGTTDSMTDSSNEGTDEEDEDLLPVTPHGTSESSGTVSAGSLTDLPSIAGSVATLFTQDDNRYPTVRLRRKVYSSMWSRVSTKRRSGYDLGAGNKSVSSAVSLPQIYRLSDDDDHDDDDARRTNSLERPKHLNKPNSGRSPGASGGVKQQTELRRRAIYRTQSDDGRSKSLTHINTLGISSDTTTDGEMLLNSDAIDGVNQDHLGVPDLHNSLRRKRLLSTSKVLSDEYVVVVLECHPESIEEYVPAVRGTTLRTCLERLHVDGSLVQVFLEGSRTPLDLDTDINFLGGKILRVRARDESRSPIRSRPTSTAGTGTNRKPSNVRGRWGTTSQEDVLNAENERNHSQGGGTGSQEGSLKVNKQNKHNNRWSIFPTNSKDVKMDLLVQQLDHYSRHGIPQQHSGNISGNIINFQEPHLESSWQELVESPDQLDDRQQQQQLAIWELVTTEATYLHMLKVITDLFLNCLRSLQNATLLNEIEIEKLFSNIQDIYAANVTFWQEHIIKMVEHSRNTRLPLDPSILMEGFYKFDEILQPYTRYCMEQSNCHQYCKERDFENEYFKTYLAWCETQKECNRLRLADILVQPMQRLTKYSLLLKAISKKTTFDDHKILLGEMVCHVDSFVSNVNSALRHRHEQEKLRDIANRIDAYDAVESRDDDLEKVVKKYSDLNLTQPMPGCPEHLSRHILHHGDLKLRDHTGRMEVHVFLFTDILLVTKVTQKKGERVKIIRPPYHVARLIIVDVKDVTALGLVYINEWNVAVAAFTLQCHDQRTYKSWVDQIRRAQEQYRDAKQCKDNLVLDELYGTHLADRTPRIGSLSASRVPSLAHSHSGSMELDQASPNSTGRGIHQMYQQSTEQNDIRGSNIEYRASSASSEDSGSHSAQVQRSQSLETSNNTPTRPDYRTSQSWTKSPNTLTVKAPGSAGQSLPNLNVETNQSLRVPSNSSSSHKLLSSNARGISYPPHSPRTLRRCAPVPQSRNPPLVKSGHILRAPQLQDGVTEQENVPRERTRRMMRNDRNDNRRYHTAGVIDDIKKQDTKDIAIQKSLSLNYGKGAPARSKPLQMSCALEADHQMRTKHRSCESIQSSSGVSSTSSLHSRSMGSELETLELIDDTELEGDLSGSIVDLEVTDCTNLKLSPHISSTYITQDTDITVGSPACQQYVMHTNNTTQQNMDTNEVQGTLKIDVSESSPGISSVQITVSDRVTTSATEAYITDSEQWNSSDSQIRDILLNDVNIESSDV</sequence>
<evidence type="ECO:0000313" key="4">
    <source>
        <dbReference type="Proteomes" id="UP001497623"/>
    </source>
</evidence>